<reference evidence="5 6" key="1">
    <citation type="submission" date="2024-01" db="EMBL/GenBank/DDBJ databases">
        <title>The genomes of 5 underutilized Papilionoideae crops provide insights into root nodulation and disease resistanc.</title>
        <authorList>
            <person name="Jiang F."/>
        </authorList>
    </citation>
    <scope>NUCLEOTIDE SEQUENCE [LARGE SCALE GENOMIC DNA]</scope>
    <source>
        <strain evidence="5">JINMINGXINNONG_FW02</strain>
        <tissue evidence="5">Leaves</tissue>
    </source>
</reference>
<dbReference type="Pfam" id="PF04043">
    <property type="entry name" value="PMEI"/>
    <property type="match status" value="1"/>
</dbReference>
<dbReference type="InterPro" id="IPR051955">
    <property type="entry name" value="PME_Inhibitor"/>
</dbReference>
<dbReference type="AlphaFoldDB" id="A0AAN9LVW8"/>
<dbReference type="Gene3D" id="1.20.140.40">
    <property type="entry name" value="Invertase/pectin methylesterase inhibitor family protein"/>
    <property type="match status" value="1"/>
</dbReference>
<feature type="chain" id="PRO_5042930470" description="Pectinesterase inhibitor domain-containing protein" evidence="3">
    <location>
        <begin position="26"/>
        <end position="197"/>
    </location>
</feature>
<comment type="caution">
    <text evidence="5">The sequence shown here is derived from an EMBL/GenBank/DDBJ whole genome shotgun (WGS) entry which is preliminary data.</text>
</comment>
<dbReference type="NCBIfam" id="TIGR01614">
    <property type="entry name" value="PME_inhib"/>
    <property type="match status" value="1"/>
</dbReference>
<keyword evidence="1 3" id="KW-0732">Signal</keyword>
<evidence type="ECO:0000259" key="4">
    <source>
        <dbReference type="SMART" id="SM00856"/>
    </source>
</evidence>
<dbReference type="InterPro" id="IPR035513">
    <property type="entry name" value="Invertase/methylesterase_inhib"/>
</dbReference>
<accession>A0AAN9LVW8</accession>
<organism evidence="5 6">
    <name type="scientific">Phaseolus coccineus</name>
    <name type="common">Scarlet runner bean</name>
    <name type="synonym">Phaseolus multiflorus</name>
    <dbReference type="NCBI Taxonomy" id="3886"/>
    <lineage>
        <taxon>Eukaryota</taxon>
        <taxon>Viridiplantae</taxon>
        <taxon>Streptophyta</taxon>
        <taxon>Embryophyta</taxon>
        <taxon>Tracheophyta</taxon>
        <taxon>Spermatophyta</taxon>
        <taxon>Magnoliopsida</taxon>
        <taxon>eudicotyledons</taxon>
        <taxon>Gunneridae</taxon>
        <taxon>Pentapetalae</taxon>
        <taxon>rosids</taxon>
        <taxon>fabids</taxon>
        <taxon>Fabales</taxon>
        <taxon>Fabaceae</taxon>
        <taxon>Papilionoideae</taxon>
        <taxon>50 kb inversion clade</taxon>
        <taxon>NPAAA clade</taxon>
        <taxon>indigoferoid/millettioid clade</taxon>
        <taxon>Phaseoleae</taxon>
        <taxon>Phaseolus</taxon>
    </lineage>
</organism>
<evidence type="ECO:0000256" key="2">
    <source>
        <dbReference type="ARBA" id="ARBA00038471"/>
    </source>
</evidence>
<feature type="domain" description="Pectinesterase inhibitor" evidence="4">
    <location>
        <begin position="34"/>
        <end position="192"/>
    </location>
</feature>
<evidence type="ECO:0000313" key="6">
    <source>
        <dbReference type="Proteomes" id="UP001374584"/>
    </source>
</evidence>
<evidence type="ECO:0000256" key="3">
    <source>
        <dbReference type="SAM" id="SignalP"/>
    </source>
</evidence>
<dbReference type="CDD" id="cd15798">
    <property type="entry name" value="PMEI-like_3"/>
    <property type="match status" value="1"/>
</dbReference>
<dbReference type="SUPFAM" id="SSF101148">
    <property type="entry name" value="Plant invertase/pectin methylesterase inhibitor"/>
    <property type="match status" value="1"/>
</dbReference>
<name>A0AAN9LVW8_PHACN</name>
<dbReference type="InterPro" id="IPR006501">
    <property type="entry name" value="Pectinesterase_inhib_dom"/>
</dbReference>
<sequence length="197" mass="21899">MALHALFRTLASLLFLSTFLQLAQSTTTTDSLKAYKKFIKDQCNSTAYPIVCYKSLSPYASKIKRNHITLTRLSINVALKEAKSAKSTLKKLSKGKLSDGETSVIADCRENIEDTLDLLQQSVDGLAHLNGNSTADERFQWDNIKTWVSGSITDESTCTDEFDEIQVRSSLQNKIKTTIYNVSSLISIALAFVNTLF</sequence>
<gene>
    <name evidence="5" type="ORF">VNO80_23992</name>
</gene>
<feature type="signal peptide" evidence="3">
    <location>
        <begin position="1"/>
        <end position="25"/>
    </location>
</feature>
<dbReference type="PANTHER" id="PTHR31080:SF292">
    <property type="entry name" value="PLANT INVERTASE_PECTIN METHYLESTERASE INHIBITOR"/>
    <property type="match status" value="1"/>
</dbReference>
<comment type="similarity">
    <text evidence="2">Belongs to the PMEI family.</text>
</comment>
<protein>
    <recommendedName>
        <fullName evidence="4">Pectinesterase inhibitor domain-containing protein</fullName>
    </recommendedName>
</protein>
<dbReference type="PANTHER" id="PTHR31080">
    <property type="entry name" value="PECTINESTERASE INHIBITOR-LIKE"/>
    <property type="match status" value="1"/>
</dbReference>
<dbReference type="EMBL" id="JAYMYR010000009">
    <property type="protein sequence ID" value="KAK7341068.1"/>
    <property type="molecule type" value="Genomic_DNA"/>
</dbReference>
<dbReference type="SMART" id="SM00856">
    <property type="entry name" value="PMEI"/>
    <property type="match status" value="1"/>
</dbReference>
<proteinExistence type="inferred from homology"/>
<dbReference type="Proteomes" id="UP001374584">
    <property type="component" value="Unassembled WGS sequence"/>
</dbReference>
<evidence type="ECO:0000256" key="1">
    <source>
        <dbReference type="ARBA" id="ARBA00022729"/>
    </source>
</evidence>
<keyword evidence="6" id="KW-1185">Reference proteome</keyword>
<evidence type="ECO:0000313" key="5">
    <source>
        <dbReference type="EMBL" id="KAK7341068.1"/>
    </source>
</evidence>
<dbReference type="GO" id="GO:0004857">
    <property type="term" value="F:enzyme inhibitor activity"/>
    <property type="evidence" value="ECO:0007669"/>
    <property type="project" value="InterPro"/>
</dbReference>